<dbReference type="PANTHER" id="PTHR32487">
    <property type="entry name" value="3-OXO-DELTA(4,5)-STEROID 5-BETA-REDUCTASE"/>
    <property type="match status" value="1"/>
</dbReference>
<reference evidence="2" key="1">
    <citation type="submission" date="2025-08" db="UniProtKB">
        <authorList>
            <consortium name="RefSeq"/>
        </authorList>
    </citation>
    <scope>IDENTIFICATION</scope>
    <source>
        <tissue evidence="2">Leaves</tissue>
    </source>
</reference>
<dbReference type="Gene3D" id="3.40.50.720">
    <property type="entry name" value="NAD(P)-binding Rossmann-like Domain"/>
    <property type="match status" value="1"/>
</dbReference>
<dbReference type="KEGG" id="jre:118349264"/>
<dbReference type="PANTHER" id="PTHR32487:SF0">
    <property type="entry name" value="3-OXO-DELTA(4,5)-STEROID 5-BETA-REDUCTASE"/>
    <property type="match status" value="1"/>
</dbReference>
<accession>A0A6P9EZD3</accession>
<protein>
    <submittedName>
        <fullName evidence="2">(S)-8-oxocitronellyl enol synthase CYC1-like</fullName>
    </submittedName>
</protein>
<sequence length="99" mass="10818">MITRSWARAVGATKKINEAKEAVPPPGSYQSAGLVIGVTGIVGNNLAEILPLPDTLGGTWKVYGVARRPYPKWNAKHPVQHLELRGMKPIKYIVIFGQQ</sequence>
<dbReference type="GeneID" id="118349264"/>
<name>A0A6P9EZD3_JUGRE</name>
<dbReference type="AlphaFoldDB" id="A0A6P9EZD3"/>
<gene>
    <name evidence="2" type="primary">LOC118349264</name>
</gene>
<evidence type="ECO:0000313" key="2">
    <source>
        <dbReference type="RefSeq" id="XP_035549098.1"/>
    </source>
</evidence>
<evidence type="ECO:0000313" key="1">
    <source>
        <dbReference type="Proteomes" id="UP000235220"/>
    </source>
</evidence>
<dbReference type="InParanoid" id="A0A6P9EZD3"/>
<proteinExistence type="predicted"/>
<dbReference type="Proteomes" id="UP000235220">
    <property type="component" value="Chromosome 8"/>
</dbReference>
<organism evidence="1 2">
    <name type="scientific">Juglans regia</name>
    <name type="common">English walnut</name>
    <dbReference type="NCBI Taxonomy" id="51240"/>
    <lineage>
        <taxon>Eukaryota</taxon>
        <taxon>Viridiplantae</taxon>
        <taxon>Streptophyta</taxon>
        <taxon>Embryophyta</taxon>
        <taxon>Tracheophyta</taxon>
        <taxon>Spermatophyta</taxon>
        <taxon>Magnoliopsida</taxon>
        <taxon>eudicotyledons</taxon>
        <taxon>Gunneridae</taxon>
        <taxon>Pentapetalae</taxon>
        <taxon>rosids</taxon>
        <taxon>fabids</taxon>
        <taxon>Fagales</taxon>
        <taxon>Juglandaceae</taxon>
        <taxon>Juglans</taxon>
    </lineage>
</organism>
<dbReference type="RefSeq" id="XP_035549098.1">
    <property type="nucleotide sequence ID" value="XM_035693205.1"/>
</dbReference>
<dbReference type="OrthoDB" id="1731983at2759"/>
<keyword evidence="1" id="KW-1185">Reference proteome</keyword>